<evidence type="ECO:0000313" key="3">
    <source>
        <dbReference type="Proteomes" id="UP001139451"/>
    </source>
</evidence>
<comment type="caution">
    <text evidence="2">The sequence shown here is derived from an EMBL/GenBank/DDBJ whole genome shotgun (WGS) entry which is preliminary data.</text>
</comment>
<dbReference type="Proteomes" id="UP001139451">
    <property type="component" value="Unassembled WGS sequence"/>
</dbReference>
<evidence type="ECO:0000256" key="1">
    <source>
        <dbReference type="SAM" id="SignalP"/>
    </source>
</evidence>
<gene>
    <name evidence="2" type="ORF">M9978_16760</name>
</gene>
<organism evidence="2 3">
    <name type="scientific">Sphingomonas tagetis</name>
    <dbReference type="NCBI Taxonomy" id="2949092"/>
    <lineage>
        <taxon>Bacteria</taxon>
        <taxon>Pseudomonadati</taxon>
        <taxon>Pseudomonadota</taxon>
        <taxon>Alphaproteobacteria</taxon>
        <taxon>Sphingomonadales</taxon>
        <taxon>Sphingomonadaceae</taxon>
        <taxon>Sphingomonas</taxon>
    </lineage>
</organism>
<evidence type="ECO:0000313" key="2">
    <source>
        <dbReference type="EMBL" id="MCP3732077.1"/>
    </source>
</evidence>
<name>A0A9X2HL14_9SPHN</name>
<accession>A0A9X2HL14</accession>
<reference evidence="2" key="1">
    <citation type="submission" date="2022-05" db="EMBL/GenBank/DDBJ databases">
        <title>Sphingomonas sp. strain MG17 Genome sequencing and assembly.</title>
        <authorList>
            <person name="Kim I."/>
        </authorList>
    </citation>
    <scope>NUCLEOTIDE SEQUENCE</scope>
    <source>
        <strain evidence="2">MG17</strain>
    </source>
</reference>
<proteinExistence type="predicted"/>
<feature type="chain" id="PRO_5040879262" evidence="1">
    <location>
        <begin position="18"/>
        <end position="146"/>
    </location>
</feature>
<sequence>MKKLMLTALGAMTIAIAAPVAAQDYPLKGGNFWTVSEITVEDGHAGDYADHLAGVYRKSLDFQKKKGWVKESFILANINKRAGEPDLYLVTIADRVTTPAEDEMREKEMNAYLATTTRDQDKQSGMRAKYRKLGGNMLLQELIYKR</sequence>
<keyword evidence="3" id="KW-1185">Reference proteome</keyword>
<protein>
    <submittedName>
        <fullName evidence="2">Uncharacterized protein</fullName>
    </submittedName>
</protein>
<keyword evidence="1" id="KW-0732">Signal</keyword>
<dbReference type="AlphaFoldDB" id="A0A9X2HL14"/>
<dbReference type="RefSeq" id="WP_254295198.1">
    <property type="nucleotide sequence ID" value="NZ_JAMLDX010000014.1"/>
</dbReference>
<feature type="signal peptide" evidence="1">
    <location>
        <begin position="1"/>
        <end position="17"/>
    </location>
</feature>
<dbReference type="EMBL" id="JAMLDX010000014">
    <property type="protein sequence ID" value="MCP3732077.1"/>
    <property type="molecule type" value="Genomic_DNA"/>
</dbReference>